<evidence type="ECO:0000313" key="7">
    <source>
        <dbReference type="EMBL" id="GAI83905.1"/>
    </source>
</evidence>
<evidence type="ECO:0000256" key="6">
    <source>
        <dbReference type="ARBA" id="ARBA00023014"/>
    </source>
</evidence>
<evidence type="ECO:0000256" key="1">
    <source>
        <dbReference type="ARBA" id="ARBA00001966"/>
    </source>
</evidence>
<protein>
    <recommendedName>
        <fullName evidence="8">Radical SAM core domain-containing protein</fullName>
    </recommendedName>
</protein>
<dbReference type="InterPro" id="IPR013785">
    <property type="entry name" value="Aldolase_TIM"/>
</dbReference>
<gene>
    <name evidence="7" type="ORF">S12H4_12370</name>
</gene>
<sequence>MPGNRVILLRFENFKFLRICWETNGTMGRKYLKEAVEISLISGGCIKFDLKAYDVNLFFALTGSSNHNTLKNFEIASDYIKKRKDPPLVVASTLLVPGYIDEKEIKKIATFICSCNPDTPYKLLGFH</sequence>
<comment type="cofactor">
    <cofactor evidence="1">
        <name>[4Fe-4S] cluster</name>
        <dbReference type="ChEBI" id="CHEBI:49883"/>
    </cofactor>
</comment>
<dbReference type="GO" id="GO:0046872">
    <property type="term" value="F:metal ion binding"/>
    <property type="evidence" value="ECO:0007669"/>
    <property type="project" value="UniProtKB-KW"/>
</dbReference>
<dbReference type="GO" id="GO:0051539">
    <property type="term" value="F:4 iron, 4 sulfur cluster binding"/>
    <property type="evidence" value="ECO:0007669"/>
    <property type="project" value="UniProtKB-KW"/>
</dbReference>
<dbReference type="Gene3D" id="3.20.20.70">
    <property type="entry name" value="Aldolase class I"/>
    <property type="match status" value="1"/>
</dbReference>
<evidence type="ECO:0008006" key="8">
    <source>
        <dbReference type="Google" id="ProtNLM"/>
    </source>
</evidence>
<evidence type="ECO:0000256" key="2">
    <source>
        <dbReference type="ARBA" id="ARBA00022485"/>
    </source>
</evidence>
<reference evidence="7" key="1">
    <citation type="journal article" date="2014" name="Front. Microbiol.">
        <title>High frequency of phylogenetically diverse reductive dehalogenase-homologous genes in deep subseafloor sedimentary metagenomes.</title>
        <authorList>
            <person name="Kawai M."/>
            <person name="Futagami T."/>
            <person name="Toyoda A."/>
            <person name="Takaki Y."/>
            <person name="Nishi S."/>
            <person name="Hori S."/>
            <person name="Arai W."/>
            <person name="Tsubouchi T."/>
            <person name="Morono Y."/>
            <person name="Uchiyama I."/>
            <person name="Ito T."/>
            <person name="Fujiyama A."/>
            <person name="Inagaki F."/>
            <person name="Takami H."/>
        </authorList>
    </citation>
    <scope>NUCLEOTIDE SEQUENCE</scope>
    <source>
        <strain evidence="7">Expedition CK06-06</strain>
    </source>
</reference>
<comment type="caution">
    <text evidence="7">The sequence shown here is derived from an EMBL/GenBank/DDBJ whole genome shotgun (WGS) entry which is preliminary data.</text>
</comment>
<dbReference type="PANTHER" id="PTHR30352:SF22">
    <property type="entry name" value="PYRUVATE FORMATE-LYASE ACTIVATING ENZYME HOMOLOG"/>
    <property type="match status" value="1"/>
</dbReference>
<keyword evidence="3" id="KW-0949">S-adenosyl-L-methionine</keyword>
<feature type="non-terminal residue" evidence="7">
    <location>
        <position position="127"/>
    </location>
</feature>
<dbReference type="InterPro" id="IPR034457">
    <property type="entry name" value="Organic_radical-activating"/>
</dbReference>
<keyword evidence="4" id="KW-0479">Metal-binding</keyword>
<dbReference type="AlphaFoldDB" id="X1T8N2"/>
<keyword evidence="2" id="KW-0004">4Fe-4S</keyword>
<accession>X1T8N2</accession>
<organism evidence="7">
    <name type="scientific">marine sediment metagenome</name>
    <dbReference type="NCBI Taxonomy" id="412755"/>
    <lineage>
        <taxon>unclassified sequences</taxon>
        <taxon>metagenomes</taxon>
        <taxon>ecological metagenomes</taxon>
    </lineage>
</organism>
<evidence type="ECO:0000256" key="4">
    <source>
        <dbReference type="ARBA" id="ARBA00022723"/>
    </source>
</evidence>
<evidence type="ECO:0000256" key="5">
    <source>
        <dbReference type="ARBA" id="ARBA00023004"/>
    </source>
</evidence>
<keyword evidence="6" id="KW-0411">Iron-sulfur</keyword>
<proteinExistence type="predicted"/>
<keyword evidence="5" id="KW-0408">Iron</keyword>
<name>X1T8N2_9ZZZZ</name>
<dbReference type="PANTHER" id="PTHR30352">
    <property type="entry name" value="PYRUVATE FORMATE-LYASE-ACTIVATING ENZYME"/>
    <property type="match status" value="1"/>
</dbReference>
<evidence type="ECO:0000256" key="3">
    <source>
        <dbReference type="ARBA" id="ARBA00022691"/>
    </source>
</evidence>
<dbReference type="EMBL" id="BARW01005850">
    <property type="protein sequence ID" value="GAI83905.1"/>
    <property type="molecule type" value="Genomic_DNA"/>
</dbReference>